<comment type="similarity">
    <text evidence="1">Belongs to the nuclear hormone receptor family.</text>
</comment>
<reference evidence="13" key="1">
    <citation type="submission" date="2017-02" db="UniProtKB">
        <authorList>
            <consortium name="WormBaseParasite"/>
        </authorList>
    </citation>
    <scope>IDENTIFICATION</scope>
</reference>
<keyword evidence="4" id="KW-0862">Zinc</keyword>
<dbReference type="Pfam" id="PF00105">
    <property type="entry name" value="zf-C4"/>
    <property type="match status" value="1"/>
</dbReference>
<dbReference type="Gene3D" id="1.10.565.10">
    <property type="entry name" value="Retinoid X Receptor"/>
    <property type="match status" value="1"/>
</dbReference>
<dbReference type="SUPFAM" id="SSF48508">
    <property type="entry name" value="Nuclear receptor ligand-binding domain"/>
    <property type="match status" value="1"/>
</dbReference>
<evidence type="ECO:0000256" key="9">
    <source>
        <dbReference type="ARBA" id="ARBA00023242"/>
    </source>
</evidence>
<dbReference type="PANTHER" id="PTHR45680:SF29">
    <property type="entry name" value="NUCLEAR HORMONE RECEPTOR FAMILY"/>
    <property type="match status" value="1"/>
</dbReference>
<name>A0A0N4Z4U4_PARTI</name>
<protein>
    <submittedName>
        <fullName evidence="13">Nuclear receptor domain-containing protein</fullName>
    </submittedName>
</protein>
<dbReference type="PRINTS" id="PR00047">
    <property type="entry name" value="STROIDFINGER"/>
</dbReference>
<dbReference type="GO" id="GO:0008270">
    <property type="term" value="F:zinc ion binding"/>
    <property type="evidence" value="ECO:0007669"/>
    <property type="project" value="UniProtKB-KW"/>
</dbReference>
<evidence type="ECO:0000256" key="5">
    <source>
        <dbReference type="ARBA" id="ARBA00023015"/>
    </source>
</evidence>
<evidence type="ECO:0000256" key="8">
    <source>
        <dbReference type="ARBA" id="ARBA00023170"/>
    </source>
</evidence>
<dbReference type="InterPro" id="IPR051152">
    <property type="entry name" value="C.elegans_Orphan_NR"/>
</dbReference>
<dbReference type="PROSITE" id="PS51843">
    <property type="entry name" value="NR_LBD"/>
    <property type="match status" value="1"/>
</dbReference>
<dbReference type="PANTHER" id="PTHR45680">
    <property type="entry name" value="NUCLEAR HORMONE RECEPTOR FAMILY"/>
    <property type="match status" value="1"/>
</dbReference>
<keyword evidence="5" id="KW-0805">Transcription regulation</keyword>
<dbReference type="SMART" id="SM00430">
    <property type="entry name" value="HOLI"/>
    <property type="match status" value="1"/>
</dbReference>
<organism evidence="12 13">
    <name type="scientific">Parastrongyloides trichosuri</name>
    <name type="common">Possum-specific nematode worm</name>
    <dbReference type="NCBI Taxonomy" id="131310"/>
    <lineage>
        <taxon>Eukaryota</taxon>
        <taxon>Metazoa</taxon>
        <taxon>Ecdysozoa</taxon>
        <taxon>Nematoda</taxon>
        <taxon>Chromadorea</taxon>
        <taxon>Rhabditida</taxon>
        <taxon>Tylenchina</taxon>
        <taxon>Panagrolaimomorpha</taxon>
        <taxon>Strongyloidoidea</taxon>
        <taxon>Strongyloididae</taxon>
        <taxon>Parastrongyloides</taxon>
    </lineage>
</organism>
<evidence type="ECO:0000256" key="6">
    <source>
        <dbReference type="ARBA" id="ARBA00023125"/>
    </source>
</evidence>
<evidence type="ECO:0000313" key="12">
    <source>
        <dbReference type="Proteomes" id="UP000038045"/>
    </source>
</evidence>
<dbReference type="Proteomes" id="UP000038045">
    <property type="component" value="Unplaced"/>
</dbReference>
<dbReference type="SMART" id="SM00399">
    <property type="entry name" value="ZnF_C4"/>
    <property type="match status" value="1"/>
</dbReference>
<dbReference type="Pfam" id="PF00104">
    <property type="entry name" value="Hormone_recep"/>
    <property type="match status" value="1"/>
</dbReference>
<dbReference type="InterPro" id="IPR001628">
    <property type="entry name" value="Znf_hrmn_rcpt"/>
</dbReference>
<evidence type="ECO:0000313" key="13">
    <source>
        <dbReference type="WBParaSite" id="PTRK_0000201100.1"/>
    </source>
</evidence>
<dbReference type="PROSITE" id="PS51030">
    <property type="entry name" value="NUCLEAR_REC_DBD_2"/>
    <property type="match status" value="1"/>
</dbReference>
<keyword evidence="7" id="KW-0804">Transcription</keyword>
<dbReference type="InterPro" id="IPR013088">
    <property type="entry name" value="Znf_NHR/GATA"/>
</dbReference>
<evidence type="ECO:0000256" key="1">
    <source>
        <dbReference type="ARBA" id="ARBA00005993"/>
    </source>
</evidence>
<keyword evidence="6" id="KW-0238">DNA-binding</keyword>
<keyword evidence="3" id="KW-0863">Zinc-finger</keyword>
<keyword evidence="8" id="KW-0675">Receptor</keyword>
<dbReference type="AlphaFoldDB" id="A0A0N4Z4U4"/>
<evidence type="ECO:0000259" key="10">
    <source>
        <dbReference type="PROSITE" id="PS51030"/>
    </source>
</evidence>
<evidence type="ECO:0000256" key="2">
    <source>
        <dbReference type="ARBA" id="ARBA00022723"/>
    </source>
</evidence>
<proteinExistence type="inferred from homology"/>
<dbReference type="InterPro" id="IPR000536">
    <property type="entry name" value="Nucl_hrmn_rcpt_lig-bd"/>
</dbReference>
<feature type="domain" description="Nuclear receptor" evidence="10">
    <location>
        <begin position="14"/>
        <end position="90"/>
    </location>
</feature>
<dbReference type="GO" id="GO:0043565">
    <property type="term" value="F:sequence-specific DNA binding"/>
    <property type="evidence" value="ECO:0007669"/>
    <property type="project" value="InterPro"/>
</dbReference>
<sequence length="418" mass="49108">MMKIMDDPLHSLNDDRCLVCNAISKGVHNKCRSCRACAAFYKRAAAVSASYRCKNGNFQCDIDHSKSPMCKACRFIKCKKIGMVIKRTVTQLESSEVEINFQKNKFIDKSIKCRSLDLTKTINIPLNINFESSKSFIKLDDIVSQIKEIFRRRETLEFAAIFTNKTSLQHTMTAIANFSNSLKMNSYDIMPEPNIEEIQRNMLFWKKYIILTAEMLMEIPEFVFLSEYHKLYLFRYFWPFWFVLFRVWRAIEVFGPNMNFPCAYLDENGFIKLISFNETNPNISHDEIKKLAEQYNPLVTYLVEYIHTPLKALNPSIFEITYLAMQNLWTYKSIENCPEIFNERNKLLLIASSNEIHHYYIQTKKCGDYAYRITTLMKIFFSISRLIDQVHEHSLVGKIFELYHCDIFKSEIAPLGIM</sequence>
<evidence type="ECO:0000256" key="4">
    <source>
        <dbReference type="ARBA" id="ARBA00022833"/>
    </source>
</evidence>
<evidence type="ECO:0000256" key="7">
    <source>
        <dbReference type="ARBA" id="ARBA00023163"/>
    </source>
</evidence>
<accession>A0A0N4Z4U4</accession>
<dbReference type="InterPro" id="IPR035500">
    <property type="entry name" value="NHR-like_dom_sf"/>
</dbReference>
<keyword evidence="2" id="KW-0479">Metal-binding</keyword>
<dbReference type="STRING" id="131310.A0A0N4Z4U4"/>
<evidence type="ECO:0000256" key="3">
    <source>
        <dbReference type="ARBA" id="ARBA00022771"/>
    </source>
</evidence>
<keyword evidence="12" id="KW-1185">Reference proteome</keyword>
<feature type="domain" description="NR LBD" evidence="11">
    <location>
        <begin position="163"/>
        <end position="416"/>
    </location>
</feature>
<dbReference type="SUPFAM" id="SSF57716">
    <property type="entry name" value="Glucocorticoid receptor-like (DNA-binding domain)"/>
    <property type="match status" value="1"/>
</dbReference>
<evidence type="ECO:0000259" key="11">
    <source>
        <dbReference type="PROSITE" id="PS51843"/>
    </source>
</evidence>
<dbReference type="Gene3D" id="3.30.50.10">
    <property type="entry name" value="Erythroid Transcription Factor GATA-1, subunit A"/>
    <property type="match status" value="1"/>
</dbReference>
<dbReference type="WBParaSite" id="PTRK_0000201100.1">
    <property type="protein sequence ID" value="PTRK_0000201100.1"/>
    <property type="gene ID" value="PTRK_0000201100"/>
</dbReference>
<keyword evidence="9" id="KW-0539">Nucleus</keyword>
<dbReference type="GO" id="GO:0003700">
    <property type="term" value="F:DNA-binding transcription factor activity"/>
    <property type="evidence" value="ECO:0007669"/>
    <property type="project" value="InterPro"/>
</dbReference>